<evidence type="ECO:0000313" key="2">
    <source>
        <dbReference type="Proteomes" id="UP000831692"/>
    </source>
</evidence>
<dbReference type="RefSeq" id="WP_244351245.1">
    <property type="nucleotide sequence ID" value="NZ_AP025635.1"/>
</dbReference>
<dbReference type="GeneID" id="83458409"/>
<keyword evidence="2" id="KW-1185">Reference proteome</keyword>
<name>A0ABN6NT47_9ENTE</name>
<proteinExistence type="predicted"/>
<sequence length="67" mass="8152">MEDKQIFEKRWLLATSEQREKYHTLIASYPSIEWTFKEKSYLLWLCQLDNDTFKSFEAIFAKLANEQ</sequence>
<protein>
    <submittedName>
        <fullName evidence="1">Uncharacterized protein</fullName>
    </submittedName>
</protein>
<organism evidence="1 2">
    <name type="scientific">Enterococcus innesii</name>
    <dbReference type="NCBI Taxonomy" id="2839759"/>
    <lineage>
        <taxon>Bacteria</taxon>
        <taxon>Bacillati</taxon>
        <taxon>Bacillota</taxon>
        <taxon>Bacilli</taxon>
        <taxon>Lactobacillales</taxon>
        <taxon>Enterococcaceae</taxon>
        <taxon>Enterococcus</taxon>
    </lineage>
</organism>
<dbReference type="Proteomes" id="UP000831692">
    <property type="component" value="Chromosome"/>
</dbReference>
<accession>A0ABN6NT47</accession>
<gene>
    <name evidence="1" type="ORF">ENLAB_24080</name>
</gene>
<evidence type="ECO:0000313" key="1">
    <source>
        <dbReference type="EMBL" id="BDG68844.1"/>
    </source>
</evidence>
<reference evidence="1 2" key="1">
    <citation type="submission" date="2022-03" db="EMBL/GenBank/DDBJ databases">
        <title>Complete genome sequence of Enterococcus innesii DB-1.</title>
        <authorList>
            <person name="Fukuda D."/>
            <person name="Nolasco-Hipolito C."/>
        </authorList>
    </citation>
    <scope>NUCLEOTIDE SEQUENCE [LARGE SCALE GENOMIC DNA]</scope>
    <source>
        <strain evidence="1 2">DB-1</strain>
    </source>
</reference>
<dbReference type="EMBL" id="AP025635">
    <property type="protein sequence ID" value="BDG68844.1"/>
    <property type="molecule type" value="Genomic_DNA"/>
</dbReference>